<sequence>MKVNEKYIQTEISRCLLCYDPLCTKACPVGLDPAAIIKSLQFENFKGAVKKLTNKIGPEKNCNSQCGYKNNCQMACTRSKIDRPLEISKIHEFLLSKVEKEVQPVGLKT</sequence>
<gene>
    <name evidence="2" type="ORF">SAMN02983006_01095</name>
</gene>
<organism evidence="2 3">
    <name type="scientific">Halanaerobium salsuginis</name>
    <dbReference type="NCBI Taxonomy" id="29563"/>
    <lineage>
        <taxon>Bacteria</taxon>
        <taxon>Bacillati</taxon>
        <taxon>Bacillota</taxon>
        <taxon>Clostridia</taxon>
        <taxon>Halanaerobiales</taxon>
        <taxon>Halanaerobiaceae</taxon>
        <taxon>Halanaerobium</taxon>
    </lineage>
</organism>
<evidence type="ECO:0000313" key="2">
    <source>
        <dbReference type="EMBL" id="SFL41666.1"/>
    </source>
</evidence>
<reference evidence="2 3" key="1">
    <citation type="submission" date="2016-10" db="EMBL/GenBank/DDBJ databases">
        <authorList>
            <person name="de Groot N.N."/>
        </authorList>
    </citation>
    <scope>NUCLEOTIDE SEQUENCE [LARGE SCALE GENOMIC DNA]</scope>
    <source>
        <strain evidence="2 3">ATCC 51327</strain>
    </source>
</reference>
<dbReference type="OrthoDB" id="9803192at2"/>
<dbReference type="GO" id="GO:0051536">
    <property type="term" value="F:iron-sulfur cluster binding"/>
    <property type="evidence" value="ECO:0007669"/>
    <property type="project" value="InterPro"/>
</dbReference>
<dbReference type="Pfam" id="PF14691">
    <property type="entry name" value="Fer4_20"/>
    <property type="match status" value="1"/>
</dbReference>
<keyword evidence="3" id="KW-1185">Reference proteome</keyword>
<dbReference type="STRING" id="29563.SAMN02983006_01095"/>
<dbReference type="InterPro" id="IPR009051">
    <property type="entry name" value="Helical_ferredxn"/>
</dbReference>
<dbReference type="InterPro" id="IPR028261">
    <property type="entry name" value="DPD_II"/>
</dbReference>
<dbReference type="EMBL" id="FOTI01000011">
    <property type="protein sequence ID" value="SFL41666.1"/>
    <property type="molecule type" value="Genomic_DNA"/>
</dbReference>
<name>A0A1I4HJU7_9FIRM</name>
<accession>A0A1I4HJU7</accession>
<dbReference type="Gene3D" id="1.10.1060.10">
    <property type="entry name" value="Alpha-helical ferredoxin"/>
    <property type="match status" value="1"/>
</dbReference>
<proteinExistence type="predicted"/>
<protein>
    <submittedName>
        <fullName evidence="2">Dihydropyrimidine dehydrogenase (NAD+) subunit PreT</fullName>
    </submittedName>
</protein>
<dbReference type="AlphaFoldDB" id="A0A1I4HJU7"/>
<dbReference type="Proteomes" id="UP000199006">
    <property type="component" value="Unassembled WGS sequence"/>
</dbReference>
<dbReference type="SUPFAM" id="SSF46548">
    <property type="entry name" value="alpha-helical ferredoxin"/>
    <property type="match status" value="1"/>
</dbReference>
<evidence type="ECO:0000259" key="1">
    <source>
        <dbReference type="Pfam" id="PF14691"/>
    </source>
</evidence>
<dbReference type="RefSeq" id="WP_089860803.1">
    <property type="nucleotide sequence ID" value="NZ_FOTI01000011.1"/>
</dbReference>
<evidence type="ECO:0000313" key="3">
    <source>
        <dbReference type="Proteomes" id="UP000199006"/>
    </source>
</evidence>
<feature type="domain" description="Dihydroprymidine dehydrogenase" evidence="1">
    <location>
        <begin position="3"/>
        <end position="99"/>
    </location>
</feature>